<evidence type="ECO:0000313" key="16">
    <source>
        <dbReference type="EMBL" id="ASI13652.1"/>
    </source>
</evidence>
<keyword evidence="5" id="KW-0479">Metal-binding</keyword>
<evidence type="ECO:0000256" key="7">
    <source>
        <dbReference type="ARBA" id="ARBA00022777"/>
    </source>
</evidence>
<proteinExistence type="inferred from homology"/>
<dbReference type="Gene3D" id="3.40.1380.20">
    <property type="entry name" value="Pyruvate kinase, C-terminal domain"/>
    <property type="match status" value="1"/>
</dbReference>
<dbReference type="PANTHER" id="PTHR11817">
    <property type="entry name" value="PYRUVATE KINASE"/>
    <property type="match status" value="1"/>
</dbReference>
<dbReference type="InterPro" id="IPR040442">
    <property type="entry name" value="Pyrv_kinase-like_dom_sf"/>
</dbReference>
<dbReference type="UniPathway" id="UPA00109">
    <property type="reaction ID" value="UER00188"/>
</dbReference>
<dbReference type="NCBIfam" id="TIGR01064">
    <property type="entry name" value="pyruv_kin"/>
    <property type="match status" value="1"/>
</dbReference>
<keyword evidence="10 13" id="KW-0324">Glycolysis</keyword>
<dbReference type="PRINTS" id="PR01050">
    <property type="entry name" value="PYRUVTKNASE"/>
</dbReference>
<feature type="domain" description="Pyruvate kinase C-terminal" evidence="15">
    <location>
        <begin position="344"/>
        <end position="448"/>
    </location>
</feature>
<comment type="pathway">
    <text evidence="1 13">Carbohydrate degradation; glycolysis; pyruvate from D-glyceraldehyde 3-phosphate: step 5/5.</text>
</comment>
<reference evidence="16 17" key="1">
    <citation type="journal article" date="2017" name="Nat. Commun.">
        <title>'ARMAN' archaea depend on association with euryarchaeal host in culture and in situ.</title>
        <authorList>
            <person name="Golyshina O."/>
            <person name="Toshchakov S."/>
            <person name="Makarova K."/>
            <person name="Gavrilov S."/>
            <person name="Korzhenkov A."/>
            <person name="La Cono V."/>
            <person name="Arcadi E."/>
            <person name="Nechitaylo T."/>
            <person name="Ferrer M."/>
            <person name="Kublanov I."/>
            <person name="Wolf Y."/>
            <person name="Yakimov M."/>
            <person name="Golyshin P."/>
            <person name="Slesarev A."/>
            <person name="Kozyavkin S."/>
        </authorList>
    </citation>
    <scope>NUCLEOTIDE SEQUENCE [LARGE SCALE GENOMIC DNA]</scope>
    <source>
        <strain evidence="16 17">Mia14</strain>
    </source>
</reference>
<evidence type="ECO:0000259" key="15">
    <source>
        <dbReference type="Pfam" id="PF02887"/>
    </source>
</evidence>
<dbReference type="InterPro" id="IPR015793">
    <property type="entry name" value="Pyrv_Knase_brl"/>
</dbReference>
<evidence type="ECO:0000256" key="6">
    <source>
        <dbReference type="ARBA" id="ARBA00022741"/>
    </source>
</evidence>
<evidence type="ECO:0000259" key="14">
    <source>
        <dbReference type="Pfam" id="PF00224"/>
    </source>
</evidence>
<keyword evidence="8" id="KW-0067">ATP-binding</keyword>
<gene>
    <name evidence="16" type="ORF">Mia14_0326</name>
</gene>
<dbReference type="Gene3D" id="3.20.20.60">
    <property type="entry name" value="Phosphoenolpyruvate-binding domains"/>
    <property type="match status" value="1"/>
</dbReference>
<evidence type="ECO:0000256" key="10">
    <source>
        <dbReference type="ARBA" id="ARBA00023152"/>
    </source>
</evidence>
<protein>
    <recommendedName>
        <fullName evidence="3 12">Pyruvate kinase</fullName>
        <ecNumber evidence="3 12">2.7.1.40</ecNumber>
    </recommendedName>
</protein>
<dbReference type="InterPro" id="IPR001697">
    <property type="entry name" value="Pyr_Knase"/>
</dbReference>
<dbReference type="KEGG" id="marh:Mia14_0326"/>
<dbReference type="InterPro" id="IPR011037">
    <property type="entry name" value="Pyrv_Knase-like_insert_dom_sf"/>
</dbReference>
<keyword evidence="9 13" id="KW-0460">Magnesium</keyword>
<dbReference type="RefSeq" id="WP_088819816.1">
    <property type="nucleotide sequence ID" value="NZ_CP019964.1"/>
</dbReference>
<dbReference type="GO" id="GO:0004743">
    <property type="term" value="F:pyruvate kinase activity"/>
    <property type="evidence" value="ECO:0007669"/>
    <property type="project" value="UniProtKB-UniRule"/>
</dbReference>
<evidence type="ECO:0000256" key="8">
    <source>
        <dbReference type="ARBA" id="ARBA00022840"/>
    </source>
</evidence>
<comment type="similarity">
    <text evidence="2 13">Belongs to the pyruvate kinase family.</text>
</comment>
<feature type="domain" description="Pyruvate kinase barrel" evidence="14">
    <location>
        <begin position="2"/>
        <end position="315"/>
    </location>
</feature>
<evidence type="ECO:0000256" key="12">
    <source>
        <dbReference type="NCBIfam" id="TIGR01064"/>
    </source>
</evidence>
<dbReference type="GO" id="GO:0000287">
    <property type="term" value="F:magnesium ion binding"/>
    <property type="evidence" value="ECO:0007669"/>
    <property type="project" value="UniProtKB-UniRule"/>
</dbReference>
<organism evidence="16 17">
    <name type="scientific">Candidatus Mancarchaeum acidiphilum</name>
    <dbReference type="NCBI Taxonomy" id="1920749"/>
    <lineage>
        <taxon>Archaea</taxon>
        <taxon>Candidatus Micrarchaeota</taxon>
        <taxon>Candidatus Mancarchaeum</taxon>
    </lineage>
</organism>
<name>A0A218NMF5_9ARCH</name>
<evidence type="ECO:0000256" key="13">
    <source>
        <dbReference type="RuleBase" id="RU000504"/>
    </source>
</evidence>
<dbReference type="InterPro" id="IPR015806">
    <property type="entry name" value="Pyrv_Knase_insert_dom_sf"/>
</dbReference>
<dbReference type="InterPro" id="IPR036918">
    <property type="entry name" value="Pyrv_Knase_C_sf"/>
</dbReference>
<keyword evidence="17" id="KW-1185">Reference proteome</keyword>
<evidence type="ECO:0000256" key="9">
    <source>
        <dbReference type="ARBA" id="ARBA00022842"/>
    </source>
</evidence>
<evidence type="ECO:0000256" key="5">
    <source>
        <dbReference type="ARBA" id="ARBA00022723"/>
    </source>
</evidence>
<dbReference type="InterPro" id="IPR015795">
    <property type="entry name" value="Pyrv_Knase_C"/>
</dbReference>
<keyword evidence="6" id="KW-0547">Nucleotide-binding</keyword>
<evidence type="ECO:0000256" key="2">
    <source>
        <dbReference type="ARBA" id="ARBA00008663"/>
    </source>
</evidence>
<dbReference type="OrthoDB" id="56298at2157"/>
<dbReference type="GO" id="GO:0030955">
    <property type="term" value="F:potassium ion binding"/>
    <property type="evidence" value="ECO:0007669"/>
    <property type="project" value="UniProtKB-UniRule"/>
</dbReference>
<dbReference type="Pfam" id="PF00224">
    <property type="entry name" value="PK"/>
    <property type="match status" value="1"/>
</dbReference>
<dbReference type="PROSITE" id="PS00110">
    <property type="entry name" value="PYRUVATE_KINASE"/>
    <property type="match status" value="1"/>
</dbReference>
<evidence type="ECO:0000256" key="11">
    <source>
        <dbReference type="ARBA" id="ARBA00023317"/>
    </source>
</evidence>
<dbReference type="SUPFAM" id="SSF52935">
    <property type="entry name" value="PK C-terminal domain-like"/>
    <property type="match status" value="1"/>
</dbReference>
<dbReference type="Gene3D" id="2.40.33.10">
    <property type="entry name" value="PK beta-barrel domain-like"/>
    <property type="match status" value="1"/>
</dbReference>
<dbReference type="GeneID" id="33313884"/>
<keyword evidence="11 16" id="KW-0670">Pyruvate</keyword>
<dbReference type="InterPro" id="IPR015813">
    <property type="entry name" value="Pyrv/PenolPyrv_kinase-like_dom"/>
</dbReference>
<sequence length="454" mass="50452">MKTKILATFGPAIEEKSKLAKIIKYTDIIRINFSHTNEEQAEQYIAHIKAAEKLAGKEISLLADLPGPKIRLGKIKDPIIVKKGDLLKLFYEGNKLEKGVIPVSYRYISDDCRNGMHLSIGDGYLKMKVEGIKDGIVFAKAINDGIISSRKGLNLIGADITEQTPTEEDIKFAKFAKDKFDFIALSFVKSDEDIKRLREKVGNDIFVISKIERRHALDNIKAIAEESDGIMVARGDLAFDIPVESIPIAQKKIIKASREAGKPVIVATQMLMSMVNNPMPTRAEVNDVANSVFEDADCVMLSDETAVGSYPIESIETMSRVIHNAEKEAQQSYPRSVDGIYSYIAHAAKDLSEKHDIKCIFVPTESGASAIRLSQFRPSSDIIALSENPNVRSKLALFKGVRAMDIKNYSSTDEMLENIKELALKLKIYEYLVVYGSPRKKGSTDSLKYVSLLP</sequence>
<dbReference type="InterPro" id="IPR018209">
    <property type="entry name" value="Pyrv_Knase_AS"/>
</dbReference>
<dbReference type="AlphaFoldDB" id="A0A218NMF5"/>
<evidence type="ECO:0000256" key="4">
    <source>
        <dbReference type="ARBA" id="ARBA00022679"/>
    </source>
</evidence>
<dbReference type="NCBIfam" id="NF004491">
    <property type="entry name" value="PRK05826.1"/>
    <property type="match status" value="1"/>
</dbReference>
<dbReference type="GO" id="GO:0016301">
    <property type="term" value="F:kinase activity"/>
    <property type="evidence" value="ECO:0007669"/>
    <property type="project" value="UniProtKB-KW"/>
</dbReference>
<dbReference type="EC" id="2.7.1.40" evidence="3 12"/>
<dbReference type="SUPFAM" id="SSF50800">
    <property type="entry name" value="PK beta-barrel domain-like"/>
    <property type="match status" value="1"/>
</dbReference>
<evidence type="ECO:0000313" key="17">
    <source>
        <dbReference type="Proteomes" id="UP000197679"/>
    </source>
</evidence>
<dbReference type="GO" id="GO:0005524">
    <property type="term" value="F:ATP binding"/>
    <property type="evidence" value="ECO:0007669"/>
    <property type="project" value="UniProtKB-KW"/>
</dbReference>
<dbReference type="EMBL" id="CP019964">
    <property type="protein sequence ID" value="ASI13652.1"/>
    <property type="molecule type" value="Genomic_DNA"/>
</dbReference>
<dbReference type="Proteomes" id="UP000197679">
    <property type="component" value="Chromosome"/>
</dbReference>
<dbReference type="SUPFAM" id="SSF51621">
    <property type="entry name" value="Phosphoenolpyruvate/pyruvate domain"/>
    <property type="match status" value="1"/>
</dbReference>
<evidence type="ECO:0000256" key="3">
    <source>
        <dbReference type="ARBA" id="ARBA00012142"/>
    </source>
</evidence>
<dbReference type="Pfam" id="PF02887">
    <property type="entry name" value="PK_C"/>
    <property type="match status" value="1"/>
</dbReference>
<keyword evidence="7 13" id="KW-0418">Kinase</keyword>
<accession>A0A218NMF5</accession>
<comment type="catalytic activity">
    <reaction evidence="13">
        <text>pyruvate + ATP = phosphoenolpyruvate + ADP + H(+)</text>
        <dbReference type="Rhea" id="RHEA:18157"/>
        <dbReference type="ChEBI" id="CHEBI:15361"/>
        <dbReference type="ChEBI" id="CHEBI:15378"/>
        <dbReference type="ChEBI" id="CHEBI:30616"/>
        <dbReference type="ChEBI" id="CHEBI:58702"/>
        <dbReference type="ChEBI" id="CHEBI:456216"/>
        <dbReference type="EC" id="2.7.1.40"/>
    </reaction>
</comment>
<evidence type="ECO:0000256" key="1">
    <source>
        <dbReference type="ARBA" id="ARBA00004997"/>
    </source>
</evidence>
<keyword evidence="4 13" id="KW-0808">Transferase</keyword>